<dbReference type="PANTHER" id="PTHR16466">
    <property type="entry name" value="TELOMERE REPEAT-BINDING FACTOR 2-INTERACTING PROTEIN 1"/>
    <property type="match status" value="1"/>
</dbReference>
<dbReference type="InterPro" id="IPR039595">
    <property type="entry name" value="TE2IP/Rap1"/>
</dbReference>
<dbReference type="GO" id="GO:0042162">
    <property type="term" value="F:telomeric DNA binding"/>
    <property type="evidence" value="ECO:0007669"/>
    <property type="project" value="TreeGrafter"/>
</dbReference>
<protein>
    <recommendedName>
        <fullName evidence="5">Telomeric repeat-binding factor 2-interacting protein 1</fullName>
        <shortName evidence="5">TERF2-interacting telomeric protein 1</shortName>
    </recommendedName>
    <alternativeName>
        <fullName evidence="5">Repressor/activator protein 1 homolog</fullName>
    </alternativeName>
</protein>
<keyword evidence="3 5" id="KW-0779">Telomere</keyword>
<evidence type="ECO:0000256" key="4">
    <source>
        <dbReference type="ARBA" id="ARBA00023242"/>
    </source>
</evidence>
<evidence type="ECO:0000259" key="7">
    <source>
        <dbReference type="Pfam" id="PF08914"/>
    </source>
</evidence>
<keyword evidence="5" id="KW-0010">Activator</keyword>
<feature type="region of interest" description="Disordered" evidence="6">
    <location>
        <begin position="255"/>
        <end position="319"/>
    </location>
</feature>
<organism evidence="9 10">
    <name type="scientific">Bugula neritina</name>
    <name type="common">Brown bryozoan</name>
    <name type="synonym">Sertularia neritina</name>
    <dbReference type="NCBI Taxonomy" id="10212"/>
    <lineage>
        <taxon>Eukaryota</taxon>
        <taxon>Metazoa</taxon>
        <taxon>Spiralia</taxon>
        <taxon>Lophotrochozoa</taxon>
        <taxon>Bryozoa</taxon>
        <taxon>Gymnolaemata</taxon>
        <taxon>Cheilostomatida</taxon>
        <taxon>Flustrina</taxon>
        <taxon>Buguloidea</taxon>
        <taxon>Bugulidae</taxon>
        <taxon>Bugula</taxon>
    </lineage>
</organism>
<keyword evidence="10" id="KW-1185">Reference proteome</keyword>
<dbReference type="OrthoDB" id="435460at2759"/>
<gene>
    <name evidence="9" type="ORF">EB796_009789</name>
</gene>
<dbReference type="GO" id="GO:0006355">
    <property type="term" value="P:regulation of DNA-templated transcription"/>
    <property type="evidence" value="ECO:0007669"/>
    <property type="project" value="UniProtKB-UniRule"/>
</dbReference>
<accession>A0A7J7K0Y5</accession>
<comment type="subcellular location">
    <subcellularLocation>
        <location evidence="5">Nucleus</location>
    </subcellularLocation>
    <subcellularLocation>
        <location evidence="5">Chromosome</location>
        <location evidence="5">Telomere</location>
    </subcellularLocation>
</comment>
<comment type="similarity">
    <text evidence="1 5">Belongs to the RAP1 family.</text>
</comment>
<comment type="subunit">
    <text evidence="5">Homodimer.</text>
</comment>
<dbReference type="SUPFAM" id="SSF46689">
    <property type="entry name" value="Homeodomain-like"/>
    <property type="match status" value="1"/>
</dbReference>
<dbReference type="AlphaFoldDB" id="A0A7J7K0Y5"/>
<feature type="compositionally biased region" description="Polar residues" evidence="6">
    <location>
        <begin position="305"/>
        <end position="316"/>
    </location>
</feature>
<keyword evidence="2 5" id="KW-0158">Chromosome</keyword>
<feature type="compositionally biased region" description="Polar residues" evidence="6">
    <location>
        <begin position="261"/>
        <end position="278"/>
    </location>
</feature>
<dbReference type="Gene3D" id="1.10.10.60">
    <property type="entry name" value="Homeodomain-like"/>
    <property type="match status" value="1"/>
</dbReference>
<keyword evidence="4 5" id="KW-0539">Nucleus</keyword>
<dbReference type="GO" id="GO:0070187">
    <property type="term" value="C:shelterin complex"/>
    <property type="evidence" value="ECO:0007669"/>
    <property type="project" value="TreeGrafter"/>
</dbReference>
<keyword evidence="5" id="KW-0804">Transcription</keyword>
<evidence type="ECO:0000313" key="10">
    <source>
        <dbReference type="Proteomes" id="UP000593567"/>
    </source>
</evidence>
<dbReference type="EMBL" id="VXIV02001556">
    <property type="protein sequence ID" value="KAF6031887.1"/>
    <property type="molecule type" value="Genomic_DNA"/>
</dbReference>
<dbReference type="Pfam" id="PF08914">
    <property type="entry name" value="Myb_Rap1"/>
    <property type="match status" value="1"/>
</dbReference>
<comment type="function">
    <text evidence="5">Acts both as a regulator of telomere function and as a transcription regulator. Involved in the regulation of telomere length and protection as a component of the shelterin complex (telosome). Does not bind DNA directly: recruited to telomeric double-stranded 5'-TTAGGG-3' repeats via its interaction with terf2. Independently of its function in telomeres, also acts as a transcription regulator: recruited to extratelomeric 5'-TTAGGG-3' sites via its association with terf2 or other factors, and regulates gene expression.</text>
</comment>
<name>A0A7J7K0Y5_BUGNE</name>
<feature type="domain" description="BRCT" evidence="8">
    <location>
        <begin position="14"/>
        <end position="88"/>
    </location>
</feature>
<dbReference type="GO" id="GO:0010833">
    <property type="term" value="P:telomere maintenance via telomere lengthening"/>
    <property type="evidence" value="ECO:0007669"/>
    <property type="project" value="UniProtKB-UniRule"/>
</dbReference>
<feature type="region of interest" description="Disordered" evidence="6">
    <location>
        <begin position="599"/>
        <end position="622"/>
    </location>
</feature>
<evidence type="ECO:0000256" key="2">
    <source>
        <dbReference type="ARBA" id="ARBA00022454"/>
    </source>
</evidence>
<dbReference type="Pfam" id="PF16589">
    <property type="entry name" value="BRCT_2"/>
    <property type="match status" value="1"/>
</dbReference>
<proteinExistence type="inferred from homology"/>
<dbReference type="InterPro" id="IPR009057">
    <property type="entry name" value="Homeodomain-like_sf"/>
</dbReference>
<evidence type="ECO:0000256" key="1">
    <source>
        <dbReference type="ARBA" id="ARBA00010467"/>
    </source>
</evidence>
<dbReference type="PANTHER" id="PTHR16466:SF6">
    <property type="entry name" value="TELOMERIC REPEAT-BINDING FACTOR 2-INTERACTING PROTEIN 1"/>
    <property type="match status" value="1"/>
</dbReference>
<comment type="caution">
    <text evidence="9">The sequence shown here is derived from an EMBL/GenBank/DDBJ whole genome shotgun (WGS) entry which is preliminary data.</text>
</comment>
<evidence type="ECO:0000313" key="9">
    <source>
        <dbReference type="EMBL" id="KAF6031887.1"/>
    </source>
</evidence>
<sequence>MASDPPADGSDNSTLFQRMTFYMIPCKQKGHFVSIINKHGGEMVRRRNEAEYLLYLPGDIVSNPNQVSTSFITDSIAAGKLLEVESYRYPVRSVAEKEEADRTAATQAPDFIDFPETLGTTPSESITQQTNGGRREYTVAEDTAIIEAVLKESKHYSINGNNLWDILASRQMLQRSAQSMKERFLKKILPFIDRYDISSTDFKVAARNLGRTRLDNSLPFIKASSTASSSYKIASSSSDDGLDLTISTRNAVRKRKVPLTVPNSTSQKISLSPVANSTEKQSSPQPKPSSEKAVSSSNKVKKGDNQCNESPTNESCISAGKSPIADQEIASSPNQPLENFSTPIVDNSQLHSAGITAHSSLLKNGETSPLELLNRLEASHAMVMLSDHPENQRNSSQQLTAPSPHHSLVPFTRKSTVVTEIHPVDVNSPGLQEIVFESPPGVQLVEGSKSLETSVASEGTDCEDFWPCSTPPETPDQSVVLPAPPKDGEVIVQLPPTEPKPSQAVDSQLSWSTFDLCSQSQGARLKSADPNPDLPGLDADLNNITRDQAEDSDEEVVNFADLSKKISSAIRRDDIINSPNIPHFNTEIILDKQHRSSGKGKLDASVTSSTHPEGALVGDKTGLSSDIETKSCDEVLPATPFKQLVISSPNAPERLSNLQKVLFAPMKESQFMDANSTLSSQPTTYVSCGAEGECIGECSDNTIVLEADTSSMVKVETLFQGTCETVGSTSEAVSTNESAANLQIEDCTECTKASKDQLELCRVHVLKSQPIYSKLMQDYGIEDAALFAYACAFSADWELLEQHFKSGLQVGRPWTQKHDRMLMNPNFRKKNLKELRKLFSTREIDSRKKFLLDNVLLTAKEREVLLGMTYT</sequence>
<evidence type="ECO:0000256" key="6">
    <source>
        <dbReference type="SAM" id="MobiDB-lite"/>
    </source>
</evidence>
<keyword evidence="5" id="KW-0805">Transcription regulation</keyword>
<evidence type="ECO:0000259" key="8">
    <source>
        <dbReference type="Pfam" id="PF16589"/>
    </source>
</evidence>
<dbReference type="Proteomes" id="UP000593567">
    <property type="component" value="Unassembled WGS sequence"/>
</dbReference>
<evidence type="ECO:0000256" key="5">
    <source>
        <dbReference type="RuleBase" id="RU367107"/>
    </source>
</evidence>
<feature type="domain" description="TERF2-interacting telomeric protein 1 Myb" evidence="7">
    <location>
        <begin position="137"/>
        <end position="188"/>
    </location>
</feature>
<dbReference type="GO" id="GO:0031848">
    <property type="term" value="P:protection from non-homologous end joining at telomere"/>
    <property type="evidence" value="ECO:0007669"/>
    <property type="project" value="TreeGrafter"/>
</dbReference>
<dbReference type="InterPro" id="IPR001357">
    <property type="entry name" value="BRCT_dom"/>
</dbReference>
<evidence type="ECO:0000256" key="3">
    <source>
        <dbReference type="ARBA" id="ARBA00022895"/>
    </source>
</evidence>
<dbReference type="InterPro" id="IPR015010">
    <property type="entry name" value="TERF2IP_Myb"/>
</dbReference>
<reference evidence="9" key="1">
    <citation type="submission" date="2020-06" db="EMBL/GenBank/DDBJ databases">
        <title>Draft genome of Bugula neritina, a colonial animal packing powerful symbionts and potential medicines.</title>
        <authorList>
            <person name="Rayko M."/>
        </authorList>
    </citation>
    <scope>NUCLEOTIDE SEQUENCE [LARGE SCALE GENOMIC DNA]</scope>
    <source>
        <strain evidence="9">Kwan_BN1</strain>
    </source>
</reference>